<dbReference type="GO" id="GO:0004386">
    <property type="term" value="F:helicase activity"/>
    <property type="evidence" value="ECO:0007669"/>
    <property type="project" value="UniProtKB-KW"/>
</dbReference>
<proteinExistence type="predicted"/>
<keyword evidence="1" id="KW-0547">Nucleotide-binding</keyword>
<dbReference type="Pfam" id="PF00271">
    <property type="entry name" value="Helicase_C"/>
    <property type="match status" value="1"/>
</dbReference>
<evidence type="ECO:0000259" key="6">
    <source>
        <dbReference type="PROSITE" id="PS51192"/>
    </source>
</evidence>
<dbReference type="PROSITE" id="PS51192">
    <property type="entry name" value="HELICASE_ATP_BIND_1"/>
    <property type="match status" value="1"/>
</dbReference>
<evidence type="ECO:0000313" key="8">
    <source>
        <dbReference type="EMBL" id="HGW91422.1"/>
    </source>
</evidence>
<keyword evidence="4" id="KW-0067">ATP-binding</keyword>
<evidence type="ECO:0000256" key="4">
    <source>
        <dbReference type="ARBA" id="ARBA00022840"/>
    </source>
</evidence>
<sequence>MIKEGMIIEGPFWREPVEIKKVEEFAGRVHIIGATIYSNEHIDQLILKEEIEKIKTREFVLDFTAKGFEAFLSLEATRFRFASLFDPLLAMNTSKIDPLPFQIEAVYGYILKLPLIRFLIADDPGAGKTIMAGLIIKELKLRGIVHSILIVVPGHLKDQWRREMKEKFQETFTVIDRSSLDAHYGENPWRRERQVITSIDFAKREEILPSLSSVHWDLVIVDEAHKMAAYKYGDKLSKTGRYKLGEILSKTTDHLLFLTATPHKGDPENYRLFLDLLVPGFFATQELIDESLKNRDNPLFIRRMKEDLKNFEGKPIFTNRYPKTIRFRLSEKEKILYNELSKYVISQYNKALQMDKRRNVAFALLILQRRMASSTYALLKSLERRKKRLEELLKGSEFIKETPTYIDIEEVDDYEEEERWELEKKWETLSIAENREELEKEIATLCELIAKAKEILDEEQEVKLIELKKAVDEGFKKIREIQGNEKILIFTESRDTMEYLEKRIKSWGYSVNYIHGGMRLEERVEAEKVFQHEKQIMVATEAAGEGINLQFCHLMINYDIPWNPNRLEQRMGRIHRYGQQKDVYVFNLVAEDTREGQVLTKIFDKLEEIRKAIGSDKVFDVIGDVFYGKNLYQLILDAVANARSMDEIIKELDIKVDEEYIKKIKEALGESLATRHIDYTRIKEMAEKAKEYRLIPEYVEEFFKRALKFSGGKFRVRKDGFIAIDSIPYEIIKIAEEVDFKNEYGVISKEYPKATFDKEIAFKNPDAEFISFGHPLLEALIEWINRNYFTRLKKGAVFEDPEGRYDGVLWFFEGEIKDGKGNIAGKRIMAIYDNGKELNEVNPAILWDLVPIEQPQISNSKFLIQSEERAQEYSISAVESYKQEIFKERKRQAEIKRKYGIKSLEYLIGELDADLAKLYEREANDEKVDIAIRNKEEKKRQYEETLKTLQKEIEQEMSLTISMPKFLGAILVRPTTSKEMISDEEVEKIGMEIAIEYEKTQGREPEDVSKENLGFDIRSKGEKETRYIEVKARKDEGQIVLTPNEWFKAKRFKGEYWLYVVCNAIKSPTLYIIRDPAENLKMEEKVEVVRFVVPLDEWKNKGVKV</sequence>
<dbReference type="InterPro" id="IPR049730">
    <property type="entry name" value="SNF2/RAD54-like_C"/>
</dbReference>
<dbReference type="InterPro" id="IPR038718">
    <property type="entry name" value="SNF2-like_sf"/>
</dbReference>
<dbReference type="Gene3D" id="3.40.50.10810">
    <property type="entry name" value="Tandem AAA-ATPase domain"/>
    <property type="match status" value="1"/>
</dbReference>
<dbReference type="InterPro" id="IPR014001">
    <property type="entry name" value="Helicase_ATP-bd"/>
</dbReference>
<dbReference type="CDD" id="cd18011">
    <property type="entry name" value="DEXDc_RapA"/>
    <property type="match status" value="1"/>
</dbReference>
<name>A0A7C4Y4V6_UNCW3</name>
<feature type="coiled-coil region" evidence="5">
    <location>
        <begin position="932"/>
        <end position="959"/>
    </location>
</feature>
<dbReference type="GO" id="GO:0005524">
    <property type="term" value="F:ATP binding"/>
    <property type="evidence" value="ECO:0007669"/>
    <property type="project" value="UniProtKB-KW"/>
</dbReference>
<evidence type="ECO:0000256" key="5">
    <source>
        <dbReference type="SAM" id="Coils"/>
    </source>
</evidence>
<dbReference type="CDD" id="cd18793">
    <property type="entry name" value="SF2_C_SNF"/>
    <property type="match status" value="1"/>
</dbReference>
<dbReference type="InterPro" id="IPR057342">
    <property type="entry name" value="DEXDc_RapA"/>
</dbReference>
<feature type="domain" description="Helicase ATP-binding" evidence="6">
    <location>
        <begin position="109"/>
        <end position="280"/>
    </location>
</feature>
<organism evidence="8">
    <name type="scientific">candidate division WOR-3 bacterium</name>
    <dbReference type="NCBI Taxonomy" id="2052148"/>
    <lineage>
        <taxon>Bacteria</taxon>
        <taxon>Bacteria division WOR-3</taxon>
    </lineage>
</organism>
<evidence type="ECO:0000259" key="7">
    <source>
        <dbReference type="PROSITE" id="PS51194"/>
    </source>
</evidence>
<accession>A0A7C4Y4V6</accession>
<protein>
    <submittedName>
        <fullName evidence="8">DUF3883 domain-containing protein</fullName>
    </submittedName>
</protein>
<dbReference type="SUPFAM" id="SSF52540">
    <property type="entry name" value="P-loop containing nucleoside triphosphate hydrolases"/>
    <property type="match status" value="2"/>
</dbReference>
<evidence type="ECO:0000256" key="2">
    <source>
        <dbReference type="ARBA" id="ARBA00022801"/>
    </source>
</evidence>
<dbReference type="InterPro" id="IPR001650">
    <property type="entry name" value="Helicase_C-like"/>
</dbReference>
<dbReference type="Pfam" id="PF13020">
    <property type="entry name" value="NOV_C"/>
    <property type="match status" value="1"/>
</dbReference>
<gene>
    <name evidence="8" type="ORF">ENV67_02640</name>
</gene>
<dbReference type="InterPro" id="IPR024975">
    <property type="entry name" value="NOV_C"/>
</dbReference>
<dbReference type="SMART" id="SM00487">
    <property type="entry name" value="DEXDc"/>
    <property type="match status" value="1"/>
</dbReference>
<comment type="caution">
    <text evidence="8">The sequence shown here is derived from an EMBL/GenBank/DDBJ whole genome shotgun (WGS) entry which is preliminary data.</text>
</comment>
<dbReference type="Pfam" id="PF00176">
    <property type="entry name" value="SNF2-rel_dom"/>
    <property type="match status" value="1"/>
</dbReference>
<evidence type="ECO:0000256" key="3">
    <source>
        <dbReference type="ARBA" id="ARBA00022806"/>
    </source>
</evidence>
<dbReference type="GO" id="GO:0016787">
    <property type="term" value="F:hydrolase activity"/>
    <property type="evidence" value="ECO:0007669"/>
    <property type="project" value="UniProtKB-KW"/>
</dbReference>
<feature type="domain" description="Helicase C-terminal" evidence="7">
    <location>
        <begin position="470"/>
        <end position="626"/>
    </location>
</feature>
<evidence type="ECO:0000256" key="1">
    <source>
        <dbReference type="ARBA" id="ARBA00022741"/>
    </source>
</evidence>
<dbReference type="AlphaFoldDB" id="A0A7C4Y4V6"/>
<feature type="coiled-coil region" evidence="5">
    <location>
        <begin position="372"/>
        <end position="399"/>
    </location>
</feature>
<dbReference type="InterPro" id="IPR027417">
    <property type="entry name" value="P-loop_NTPase"/>
</dbReference>
<keyword evidence="3" id="KW-0347">Helicase</keyword>
<keyword evidence="5" id="KW-0175">Coiled coil</keyword>
<reference evidence="8" key="1">
    <citation type="journal article" date="2020" name="mSystems">
        <title>Genome- and Community-Level Interaction Insights into Carbon Utilization and Element Cycling Functions of Hydrothermarchaeota in Hydrothermal Sediment.</title>
        <authorList>
            <person name="Zhou Z."/>
            <person name="Liu Y."/>
            <person name="Xu W."/>
            <person name="Pan J."/>
            <person name="Luo Z.H."/>
            <person name="Li M."/>
        </authorList>
    </citation>
    <scope>NUCLEOTIDE SEQUENCE [LARGE SCALE GENOMIC DNA]</scope>
    <source>
        <strain evidence="8">SpSt-780</strain>
    </source>
</reference>
<dbReference type="PANTHER" id="PTHR45766:SF6">
    <property type="entry name" value="SWI_SNF-RELATED MATRIX-ASSOCIATED ACTIN-DEPENDENT REGULATOR OF CHROMATIN SUBFAMILY A-LIKE PROTEIN 1"/>
    <property type="match status" value="1"/>
</dbReference>
<dbReference type="Gene3D" id="3.40.50.300">
    <property type="entry name" value="P-loop containing nucleotide triphosphate hydrolases"/>
    <property type="match status" value="1"/>
</dbReference>
<dbReference type="PANTHER" id="PTHR45766">
    <property type="entry name" value="DNA ANNEALING HELICASE AND ENDONUCLEASE ZRANB3 FAMILY MEMBER"/>
    <property type="match status" value="1"/>
</dbReference>
<dbReference type="SMART" id="SM00490">
    <property type="entry name" value="HELICc"/>
    <property type="match status" value="1"/>
</dbReference>
<dbReference type="EMBL" id="DTHG01000031">
    <property type="protein sequence ID" value="HGW91422.1"/>
    <property type="molecule type" value="Genomic_DNA"/>
</dbReference>
<dbReference type="PROSITE" id="PS51194">
    <property type="entry name" value="HELICASE_CTER"/>
    <property type="match status" value="1"/>
</dbReference>
<keyword evidence="2" id="KW-0378">Hydrolase</keyword>
<dbReference type="InterPro" id="IPR000330">
    <property type="entry name" value="SNF2_N"/>
</dbReference>